<keyword evidence="2" id="KW-1185">Reference proteome</keyword>
<organism evidence="1 2">
    <name type="scientific">Erysiphe neolycopersici</name>
    <dbReference type="NCBI Taxonomy" id="212602"/>
    <lineage>
        <taxon>Eukaryota</taxon>
        <taxon>Fungi</taxon>
        <taxon>Dikarya</taxon>
        <taxon>Ascomycota</taxon>
        <taxon>Pezizomycotina</taxon>
        <taxon>Leotiomycetes</taxon>
        <taxon>Erysiphales</taxon>
        <taxon>Erysiphaceae</taxon>
        <taxon>Erysiphe</taxon>
    </lineage>
</organism>
<sequence length="67" mass="7508">MIGLYQMRLRILCVARGWGRPKYENIKGNSGFYVTVTVNGDSFTGPEAYGLDYAKDLAAQAAYRQLK</sequence>
<dbReference type="AlphaFoldDB" id="A0A420HJ22"/>
<evidence type="ECO:0008006" key="3">
    <source>
        <dbReference type="Google" id="ProtNLM"/>
    </source>
</evidence>
<proteinExistence type="predicted"/>
<comment type="caution">
    <text evidence="1">The sequence shown here is derived from an EMBL/GenBank/DDBJ whole genome shotgun (WGS) entry which is preliminary data.</text>
</comment>
<protein>
    <recommendedName>
        <fullName evidence="3">DRBM domain-containing protein</fullName>
    </recommendedName>
</protein>
<dbReference type="Gene3D" id="3.30.160.20">
    <property type="match status" value="1"/>
</dbReference>
<reference evidence="1 2" key="1">
    <citation type="journal article" date="2018" name="BMC Genomics">
        <title>Comparative genome analyses reveal sequence features reflecting distinct modes of host-adaptation between dicot and monocot powdery mildew.</title>
        <authorList>
            <person name="Wu Y."/>
            <person name="Ma X."/>
            <person name="Pan Z."/>
            <person name="Kale S.D."/>
            <person name="Song Y."/>
            <person name="King H."/>
            <person name="Zhang Q."/>
            <person name="Presley C."/>
            <person name="Deng X."/>
            <person name="Wei C.I."/>
            <person name="Xiao S."/>
        </authorList>
    </citation>
    <scope>NUCLEOTIDE SEQUENCE [LARGE SCALE GENOMIC DNA]</scope>
    <source>
        <strain evidence="1">UMSG2</strain>
    </source>
</reference>
<dbReference type="EMBL" id="MCFK01007432">
    <property type="protein sequence ID" value="RKF57422.1"/>
    <property type="molecule type" value="Genomic_DNA"/>
</dbReference>
<dbReference type="SUPFAM" id="SSF54768">
    <property type="entry name" value="dsRNA-binding domain-like"/>
    <property type="match status" value="1"/>
</dbReference>
<dbReference type="Proteomes" id="UP000286134">
    <property type="component" value="Unassembled WGS sequence"/>
</dbReference>
<accession>A0A420HJ22</accession>
<evidence type="ECO:0000313" key="2">
    <source>
        <dbReference type="Proteomes" id="UP000286134"/>
    </source>
</evidence>
<name>A0A420HJ22_9PEZI</name>
<gene>
    <name evidence="1" type="ORF">OnM2_04477</name>
</gene>
<dbReference type="CDD" id="cd00048">
    <property type="entry name" value="DSRM_SF"/>
    <property type="match status" value="1"/>
</dbReference>
<evidence type="ECO:0000313" key="1">
    <source>
        <dbReference type="EMBL" id="RKF57422.1"/>
    </source>
</evidence>